<organism evidence="1 2">
    <name type="scientific">Kitasatospora saccharophila</name>
    <dbReference type="NCBI Taxonomy" id="407973"/>
    <lineage>
        <taxon>Bacteria</taxon>
        <taxon>Bacillati</taxon>
        <taxon>Actinomycetota</taxon>
        <taxon>Actinomycetes</taxon>
        <taxon>Kitasatosporales</taxon>
        <taxon>Streptomycetaceae</taxon>
        <taxon>Kitasatospora</taxon>
    </lineage>
</organism>
<name>A0ABN2WV70_9ACTN</name>
<dbReference type="Proteomes" id="UP001500897">
    <property type="component" value="Unassembled WGS sequence"/>
</dbReference>
<gene>
    <name evidence="1" type="ORF">GCM10009759_29800</name>
</gene>
<dbReference type="EMBL" id="BAAANS010000017">
    <property type="protein sequence ID" value="GAA2098637.1"/>
    <property type="molecule type" value="Genomic_DNA"/>
</dbReference>
<keyword evidence="2" id="KW-1185">Reference proteome</keyword>
<sequence>MTDASRRAWEAASRLAALTGAEVRVSEDAEGVRIRLPVNSNDSDVDPLEVLAVLGTSDRYGHRGSSNGHGHLWAVYYEKRS</sequence>
<proteinExistence type="predicted"/>
<evidence type="ECO:0000313" key="1">
    <source>
        <dbReference type="EMBL" id="GAA2098637.1"/>
    </source>
</evidence>
<reference evidence="1 2" key="1">
    <citation type="journal article" date="2019" name="Int. J. Syst. Evol. Microbiol.">
        <title>The Global Catalogue of Microorganisms (GCM) 10K type strain sequencing project: providing services to taxonomists for standard genome sequencing and annotation.</title>
        <authorList>
            <consortium name="The Broad Institute Genomics Platform"/>
            <consortium name="The Broad Institute Genome Sequencing Center for Infectious Disease"/>
            <person name="Wu L."/>
            <person name="Ma J."/>
        </authorList>
    </citation>
    <scope>NUCLEOTIDE SEQUENCE [LARGE SCALE GENOMIC DNA]</scope>
    <source>
        <strain evidence="1 2">JCM 14559</strain>
    </source>
</reference>
<evidence type="ECO:0000313" key="2">
    <source>
        <dbReference type="Proteomes" id="UP001500897"/>
    </source>
</evidence>
<protein>
    <submittedName>
        <fullName evidence="1">Uncharacterized protein</fullName>
    </submittedName>
</protein>
<accession>A0ABN2WV70</accession>
<comment type="caution">
    <text evidence="1">The sequence shown here is derived from an EMBL/GenBank/DDBJ whole genome shotgun (WGS) entry which is preliminary data.</text>
</comment>